<dbReference type="PANTHER" id="PTHR45138:SF25">
    <property type="entry name" value="GGDEF DOMAIN PROTEIN"/>
    <property type="match status" value="1"/>
</dbReference>
<proteinExistence type="predicted"/>
<dbReference type="RefSeq" id="WP_216477108.1">
    <property type="nucleotide sequence ID" value="NZ_JAHLQJ010000002.1"/>
</dbReference>
<keyword evidence="3" id="KW-1185">Reference proteome</keyword>
<evidence type="ECO:0000259" key="1">
    <source>
        <dbReference type="PROSITE" id="PS50887"/>
    </source>
</evidence>
<organism evidence="2 3">
    <name type="scientific">Paenibacillus brevis</name>
    <dbReference type="NCBI Taxonomy" id="2841508"/>
    <lineage>
        <taxon>Bacteria</taxon>
        <taxon>Bacillati</taxon>
        <taxon>Bacillota</taxon>
        <taxon>Bacilli</taxon>
        <taxon>Bacillales</taxon>
        <taxon>Paenibacillaceae</taxon>
        <taxon>Paenibacillus</taxon>
    </lineage>
</organism>
<gene>
    <name evidence="2" type="ORF">KQJ23_02490</name>
</gene>
<feature type="domain" description="GGDEF" evidence="1">
    <location>
        <begin position="163"/>
        <end position="315"/>
    </location>
</feature>
<dbReference type="NCBIfam" id="TIGR00254">
    <property type="entry name" value="GGDEF"/>
    <property type="match status" value="1"/>
</dbReference>
<evidence type="ECO:0000313" key="3">
    <source>
        <dbReference type="Proteomes" id="UP000743001"/>
    </source>
</evidence>
<dbReference type="CDD" id="cd01949">
    <property type="entry name" value="GGDEF"/>
    <property type="match status" value="1"/>
</dbReference>
<reference evidence="2 3" key="1">
    <citation type="submission" date="2021-06" db="EMBL/GenBank/DDBJ databases">
        <authorList>
            <person name="Sun Q."/>
            <person name="Li D."/>
        </authorList>
    </citation>
    <scope>NUCLEOTIDE SEQUENCE [LARGE SCALE GENOMIC DNA]</scope>
    <source>
        <strain evidence="2 3">MSJ-6</strain>
    </source>
</reference>
<dbReference type="Proteomes" id="UP000743001">
    <property type="component" value="Unassembled WGS sequence"/>
</dbReference>
<dbReference type="PROSITE" id="PS50887">
    <property type="entry name" value="GGDEF"/>
    <property type="match status" value="1"/>
</dbReference>
<accession>A0ABS6FKH6</accession>
<comment type="caution">
    <text evidence="2">The sequence shown here is derived from an EMBL/GenBank/DDBJ whole genome shotgun (WGS) entry which is preliminary data.</text>
</comment>
<evidence type="ECO:0000313" key="2">
    <source>
        <dbReference type="EMBL" id="MBU5670690.1"/>
    </source>
</evidence>
<dbReference type="Pfam" id="PF00990">
    <property type="entry name" value="GGDEF"/>
    <property type="match status" value="1"/>
</dbReference>
<dbReference type="EMBL" id="JAHLQJ010000002">
    <property type="protein sequence ID" value="MBU5670690.1"/>
    <property type="molecule type" value="Genomic_DNA"/>
</dbReference>
<sequence>MFTKIGEMAETIPIVEPDTKCRVVNNLFVHNPKLEGIAVAGAGIPPALVMRSRFYQLLGTQYGYNLYMGRPVSLVMNSHPLVVQYEEPITEVSIQAMNRAEEELYDGVLVAQEEMLYGFVSIRRLLLEVADLRAEMAVFMNALTGLPGNRIIDDRLQQSANQKCFSVLYIDLDHFKSYNDSYGFKMGDSLIQATAALLREQFSGQGSFLGHIGGDDFIAILSHHDYQDPCSKVIEGFEQIKQSFYSAEDLKNNFVKGESRSGGYGAIPLVSISIAVVTNQKCDFQSMDQIVDEATRMKRICKSHPGSICYANNEPDSQSLGLRLE</sequence>
<dbReference type="SMART" id="SM00267">
    <property type="entry name" value="GGDEF"/>
    <property type="match status" value="1"/>
</dbReference>
<dbReference type="InterPro" id="IPR000160">
    <property type="entry name" value="GGDEF_dom"/>
</dbReference>
<dbReference type="InterPro" id="IPR050469">
    <property type="entry name" value="Diguanylate_Cyclase"/>
</dbReference>
<name>A0ABS6FKH6_9BACL</name>
<dbReference type="PANTHER" id="PTHR45138">
    <property type="entry name" value="REGULATORY COMPONENTS OF SENSORY TRANSDUCTION SYSTEM"/>
    <property type="match status" value="1"/>
</dbReference>
<protein>
    <submittedName>
        <fullName evidence="2">GGDEF domain-containing protein</fullName>
    </submittedName>
</protein>